<keyword evidence="1" id="KW-0472">Membrane</keyword>
<evidence type="ECO:0000313" key="2">
    <source>
        <dbReference type="EMBL" id="MDW0108773.1"/>
    </source>
</evidence>
<dbReference type="RefSeq" id="WP_317934020.1">
    <property type="nucleotide sequence ID" value="NZ_JAUBDH010000001.1"/>
</dbReference>
<dbReference type="EMBL" id="JAUBDH010000001">
    <property type="protein sequence ID" value="MDW0108773.1"/>
    <property type="molecule type" value="Genomic_DNA"/>
</dbReference>
<accession>A0ABU4FXG8</accession>
<sequence>MKRKQMLTNFQKMMHTSYTINDKLLVNLVLSAILFVILAVPTVFGYMILYLSSLTQFIPALFAGVLFLFSAFVLYNFNLLNTKRRVRTFVFIVILLAISAAIWPIYAAWSN</sequence>
<feature type="transmembrane region" description="Helical" evidence="1">
    <location>
        <begin position="24"/>
        <end position="51"/>
    </location>
</feature>
<name>A0ABU4FXG8_9BACL</name>
<protein>
    <submittedName>
        <fullName evidence="2">Uncharacterized protein</fullName>
    </submittedName>
</protein>
<evidence type="ECO:0000313" key="3">
    <source>
        <dbReference type="Proteomes" id="UP001280629"/>
    </source>
</evidence>
<keyword evidence="1" id="KW-1133">Transmembrane helix</keyword>
<comment type="caution">
    <text evidence="2">The sequence shown here is derived from an EMBL/GenBank/DDBJ whole genome shotgun (WGS) entry which is preliminary data.</text>
</comment>
<feature type="transmembrane region" description="Helical" evidence="1">
    <location>
        <begin position="89"/>
        <end position="109"/>
    </location>
</feature>
<reference evidence="2 3" key="1">
    <citation type="submission" date="2023-06" db="EMBL/GenBank/DDBJ databases">
        <title>Sporosarcina sp. nov., isolated from Korean traditional fermented seafood 'Jeotgal'.</title>
        <authorList>
            <person name="Yang A.-I."/>
            <person name="Shin N.-R."/>
        </authorList>
    </citation>
    <scope>NUCLEOTIDE SEQUENCE [LARGE SCALE GENOMIC DNA]</scope>
    <source>
        <strain evidence="2 3">KCTC3840</strain>
    </source>
</reference>
<organism evidence="2 3">
    <name type="scientific">Sporosarcina aquimarina</name>
    <dbReference type="NCBI Taxonomy" id="114975"/>
    <lineage>
        <taxon>Bacteria</taxon>
        <taxon>Bacillati</taxon>
        <taxon>Bacillota</taxon>
        <taxon>Bacilli</taxon>
        <taxon>Bacillales</taxon>
        <taxon>Caryophanaceae</taxon>
        <taxon>Sporosarcina</taxon>
    </lineage>
</organism>
<dbReference type="Proteomes" id="UP001280629">
    <property type="component" value="Unassembled WGS sequence"/>
</dbReference>
<keyword evidence="3" id="KW-1185">Reference proteome</keyword>
<proteinExistence type="predicted"/>
<gene>
    <name evidence="2" type="ORF">QT716_01785</name>
</gene>
<feature type="transmembrane region" description="Helical" evidence="1">
    <location>
        <begin position="57"/>
        <end position="77"/>
    </location>
</feature>
<evidence type="ECO:0000256" key="1">
    <source>
        <dbReference type="SAM" id="Phobius"/>
    </source>
</evidence>
<keyword evidence="1" id="KW-0812">Transmembrane</keyword>